<comment type="caution">
    <text evidence="2">The sequence shown here is derived from an EMBL/GenBank/DDBJ whole genome shotgun (WGS) entry which is preliminary data.</text>
</comment>
<dbReference type="RefSeq" id="WP_342072376.1">
    <property type="nucleotide sequence ID" value="NZ_JAQJCQ010000001.1"/>
</dbReference>
<keyword evidence="3" id="KW-1185">Reference proteome</keyword>
<evidence type="ECO:0000313" key="2">
    <source>
        <dbReference type="EMBL" id="MEL4890508.1"/>
    </source>
</evidence>
<dbReference type="EMBL" id="JAQJCQ010000001">
    <property type="protein sequence ID" value="MEL4890508.1"/>
    <property type="molecule type" value="Genomic_DNA"/>
</dbReference>
<feature type="compositionally biased region" description="Pro residues" evidence="1">
    <location>
        <begin position="54"/>
        <end position="65"/>
    </location>
</feature>
<evidence type="ECO:0000256" key="1">
    <source>
        <dbReference type="SAM" id="MobiDB-lite"/>
    </source>
</evidence>
<reference evidence="2 3" key="1">
    <citation type="journal article" date="2024" name="FEMS Microbiol. Lett.">
        <title>Xanthomonas protegens sp. nov., a novel rice seed-associated bacterium, provides in vivo protection against X. oryzae pv. oryzae, the bacterial leaf blight pathogen.</title>
        <authorList>
            <person name="Rana R."/>
            <person name="Sharma A."/>
            <person name="Madhavan V.N."/>
            <person name="Korpole S."/>
            <person name="Sonti R.V."/>
            <person name="Patel H.K."/>
            <person name="Patil P.B."/>
        </authorList>
    </citation>
    <scope>NUCLEOTIDE SEQUENCE [LARGE SCALE GENOMIC DNA]</scope>
    <source>
        <strain evidence="2 3">PPL118</strain>
    </source>
</reference>
<dbReference type="Proteomes" id="UP001486626">
    <property type="component" value="Unassembled WGS sequence"/>
</dbReference>
<gene>
    <name evidence="2" type="ORF">PIQ37_03685</name>
</gene>
<feature type="region of interest" description="Disordered" evidence="1">
    <location>
        <begin position="48"/>
        <end position="70"/>
    </location>
</feature>
<proteinExistence type="predicted"/>
<evidence type="ECO:0000313" key="3">
    <source>
        <dbReference type="Proteomes" id="UP001486626"/>
    </source>
</evidence>
<accession>A0ABU9L753</accession>
<organism evidence="2 3">
    <name type="scientific">Xanthomonas protegens</name>
    <dbReference type="NCBI Taxonomy" id="3380705"/>
    <lineage>
        <taxon>Bacteria</taxon>
        <taxon>Pseudomonadati</taxon>
        <taxon>Pseudomonadota</taxon>
        <taxon>Gammaproteobacteria</taxon>
        <taxon>Lysobacterales</taxon>
        <taxon>Lysobacteraceae</taxon>
        <taxon>Xanthomonas</taxon>
    </lineage>
</organism>
<name>A0ABU9L753_9XANT</name>
<protein>
    <submittedName>
        <fullName evidence="2">Uncharacterized protein</fullName>
    </submittedName>
</protein>
<sequence>MPDSADASGFRPLRFERRRRLRRWARLRQGLCVTLACLAVALAPSWDARSAPPARVPPPPAPVPPAADAASDIQQVPHALRDNTVPEAQVELLR</sequence>